<evidence type="ECO:0000313" key="2">
    <source>
        <dbReference type="EMBL" id="KGM12567.1"/>
    </source>
</evidence>
<sequence>MARDEPVTRENDGDVAAFLSSVPDERRRADALALLPLMERATGQPPRLWGTSIVGFGRYHYTYATGREGDAAAVGFSPRKANLTVYFPMGFDDLQDDLARLGPHTTSVSCLYLKRLDDVDLEVLEGMVRRGYRQAVDHVWG</sequence>
<dbReference type="SUPFAM" id="SSF159888">
    <property type="entry name" value="YdhG-like"/>
    <property type="match status" value="1"/>
</dbReference>
<dbReference type="RefSeq" id="WP_043602493.1">
    <property type="nucleotide sequence ID" value="NZ_AXCY01000003.1"/>
</dbReference>
<organism evidence="2 3">
    <name type="scientific">Cellulomonas carbonis T26</name>
    <dbReference type="NCBI Taxonomy" id="947969"/>
    <lineage>
        <taxon>Bacteria</taxon>
        <taxon>Bacillati</taxon>
        <taxon>Actinomycetota</taxon>
        <taxon>Actinomycetes</taxon>
        <taxon>Micrococcales</taxon>
        <taxon>Cellulomonadaceae</taxon>
        <taxon>Cellulomonas</taxon>
    </lineage>
</organism>
<gene>
    <name evidence="2" type="ORF">N868_09885</name>
</gene>
<evidence type="ECO:0000313" key="3">
    <source>
        <dbReference type="Proteomes" id="UP000029839"/>
    </source>
</evidence>
<reference evidence="2 3" key="2">
    <citation type="journal article" date="2015" name="Stand. Genomic Sci.">
        <title>Draft genome sequence of Cellulomonas carbonis T26(T) and comparative analysis of six Cellulomonas genomes.</title>
        <authorList>
            <person name="Zhuang W."/>
            <person name="Zhang S."/>
            <person name="Xia X."/>
            <person name="Wang G."/>
        </authorList>
    </citation>
    <scope>NUCLEOTIDE SEQUENCE [LARGE SCALE GENOMIC DNA]</scope>
    <source>
        <strain evidence="2 3">T26</strain>
    </source>
</reference>
<dbReference type="InterPro" id="IPR014922">
    <property type="entry name" value="YdhG-like"/>
</dbReference>
<name>A0A0A0BXY5_9CELL</name>
<keyword evidence="3" id="KW-1185">Reference proteome</keyword>
<dbReference type="Proteomes" id="UP000029839">
    <property type="component" value="Unassembled WGS sequence"/>
</dbReference>
<feature type="domain" description="YdhG-like" evidence="1">
    <location>
        <begin position="27"/>
        <end position="130"/>
    </location>
</feature>
<comment type="caution">
    <text evidence="2">The sequence shown here is derived from an EMBL/GenBank/DDBJ whole genome shotgun (WGS) entry which is preliminary data.</text>
</comment>
<accession>A0A0A0BXY5</accession>
<dbReference type="EMBL" id="AXCY01000003">
    <property type="protein sequence ID" value="KGM12567.1"/>
    <property type="molecule type" value="Genomic_DNA"/>
</dbReference>
<dbReference type="Pfam" id="PF08818">
    <property type="entry name" value="DUF1801"/>
    <property type="match status" value="1"/>
</dbReference>
<proteinExistence type="predicted"/>
<reference evidence="2 3" key="1">
    <citation type="submission" date="2013-08" db="EMBL/GenBank/DDBJ databases">
        <title>Genome sequencing of Cellulomonas carbonis T26.</title>
        <authorList>
            <person name="Chen F."/>
            <person name="Li Y."/>
            <person name="Wang G."/>
        </authorList>
    </citation>
    <scope>NUCLEOTIDE SEQUENCE [LARGE SCALE GENOMIC DNA]</scope>
    <source>
        <strain evidence="2 3">T26</strain>
    </source>
</reference>
<protein>
    <recommendedName>
        <fullName evidence="1">YdhG-like domain-containing protein</fullName>
    </recommendedName>
</protein>
<evidence type="ECO:0000259" key="1">
    <source>
        <dbReference type="Pfam" id="PF08818"/>
    </source>
</evidence>
<dbReference type="OrthoDB" id="5951444at2"/>
<dbReference type="AlphaFoldDB" id="A0A0A0BXY5"/>